<comment type="catalytic activity">
    <reaction evidence="5">
        <text>a uridine in tRNA = a pseudouridine in tRNA</text>
        <dbReference type="Rhea" id="RHEA:54572"/>
        <dbReference type="Rhea" id="RHEA-COMP:13339"/>
        <dbReference type="Rhea" id="RHEA-COMP:13934"/>
        <dbReference type="ChEBI" id="CHEBI:65314"/>
        <dbReference type="ChEBI" id="CHEBI:65315"/>
    </reaction>
</comment>
<feature type="compositionally biased region" description="Polar residues" evidence="8">
    <location>
        <begin position="457"/>
        <end position="469"/>
    </location>
</feature>
<dbReference type="Pfam" id="PF00849">
    <property type="entry name" value="PseudoU_synth_2"/>
    <property type="match status" value="1"/>
</dbReference>
<accession>A0ABD0J5N0</accession>
<dbReference type="PANTHER" id="PTHR21600:SF83">
    <property type="entry name" value="PSEUDOURIDYLATE SYNTHASE RPUSD4, MITOCHONDRIAL"/>
    <property type="match status" value="1"/>
</dbReference>
<evidence type="ECO:0000256" key="1">
    <source>
        <dbReference type="ARBA" id="ARBA00001166"/>
    </source>
</evidence>
<feature type="compositionally biased region" description="Polar residues" evidence="8">
    <location>
        <begin position="131"/>
        <end position="141"/>
    </location>
</feature>
<keyword evidence="4" id="KW-0413">Isomerase</keyword>
<evidence type="ECO:0000256" key="2">
    <source>
        <dbReference type="ARBA" id="ARBA00001896"/>
    </source>
</evidence>
<dbReference type="AlphaFoldDB" id="A0ABD0J5N0"/>
<dbReference type="PANTHER" id="PTHR21600">
    <property type="entry name" value="MITOCHONDRIAL RNA PSEUDOURIDINE SYNTHASE"/>
    <property type="match status" value="1"/>
</dbReference>
<feature type="domain" description="Pseudouridine synthase RsuA/RluA-like" evidence="9">
    <location>
        <begin position="598"/>
        <end position="772"/>
    </location>
</feature>
<dbReference type="CDD" id="cd02869">
    <property type="entry name" value="PseudoU_synth_RluA_like"/>
    <property type="match status" value="1"/>
</dbReference>
<evidence type="ECO:0000256" key="8">
    <source>
        <dbReference type="SAM" id="MobiDB-lite"/>
    </source>
</evidence>
<protein>
    <recommendedName>
        <fullName evidence="6">Pseudouridylate synthase RPUSD4, mitochondrial</fullName>
    </recommendedName>
    <alternativeName>
        <fullName evidence="7">RNA pseudouridylate synthase domain-containing protein 4</fullName>
    </alternativeName>
</protein>
<dbReference type="EMBL" id="JACVVK020000623">
    <property type="protein sequence ID" value="KAK7462103.1"/>
    <property type="molecule type" value="Genomic_DNA"/>
</dbReference>
<evidence type="ECO:0000313" key="10">
    <source>
        <dbReference type="EMBL" id="KAK7462103.1"/>
    </source>
</evidence>
<feature type="region of interest" description="Disordered" evidence="8">
    <location>
        <begin position="232"/>
        <end position="263"/>
    </location>
</feature>
<feature type="region of interest" description="Disordered" evidence="8">
    <location>
        <begin position="131"/>
        <end position="185"/>
    </location>
</feature>
<evidence type="ECO:0000256" key="7">
    <source>
        <dbReference type="ARBA" id="ARBA00041563"/>
    </source>
</evidence>
<comment type="catalytic activity">
    <reaction evidence="1">
        <text>a uridine in mRNA = a pseudouridine in mRNA</text>
        <dbReference type="Rhea" id="RHEA:56644"/>
        <dbReference type="Rhea" id="RHEA-COMP:14658"/>
        <dbReference type="Rhea" id="RHEA-COMP:14659"/>
        <dbReference type="ChEBI" id="CHEBI:65314"/>
        <dbReference type="ChEBI" id="CHEBI:65315"/>
    </reaction>
</comment>
<dbReference type="InterPro" id="IPR006145">
    <property type="entry name" value="PsdUridine_synth_RsuA/RluA"/>
</dbReference>
<sequence length="857" mass="95959">MAAPFRSACVSRCLRSYYLVLKQSTHRQYQLSASSRRSYANKSQEDFYGIEADLQSSKDPSVTSLTADGESDVDLEALLQPMRKRRKKSMEVRLQTSFGEVRLDKTAKQPYLETLNPEQFWKVVHSEHQSLAGSNTNTNSAVAKETRQAKPQKQKRDKRSRTTVSASFGTSQAGNAQNKTARNKEQSYDDLNYFDEVYFGQGHSMDPPVLKPAAVSEAEFPDVVTDHKHEALNTSEAVRHKSKHTQNQYTRKDPSNDSTELSTSHSLFDEEYFSSVLDKAEHPPVFQKQSSHSDSSFIDQQYFPDTATSESPNSKQFRITQQNKTSEAVVSSEEFNFIDTQYVAASESGVSGHSPSFDHMINQYNVTEGERTAQEMPPYRQNKVTNEEMDSQRQTKLEEMDSQRQTKLAKETKQAVAVHGQPFTERSGDPPAQEFLTGLAADSAQTVVRQRRISRGQLQSVKASETTPAAESRGKVGKGPAKQAAVSDKEAAVSNKEAAVSNKEAAVSDKEAVVSDKEAAVSDKEAAVSDKETAYDVAMKIRKGFISSVQGGVHTEGEQSAEKQRLMAILEQVPNIYNMPSLEITRLLADSVIFENEDFIALSKPYGLPSHGGPSVRVSVGQLLEPLARHLDKGRGQLATLHLVHRLDKETTGVMLLAKNAEVAWRLLGMFRRREVKKKYWAVTKGVPQPLEGIVDIPLARQKVHGIFKTTIQPETFVVDGQVRKQKWSRRDDRSMEAITEYEVLAQQDSMALVELRPLSGVQHQIRAHLAQALNAPILGDHKYSHMDKLAPQRLFPEALQKLGIRQAQVRYLPMHLHAKSLVLPEWRGRNNVFINAVIPKFFLRSLKTLKIKIPKA</sequence>
<feature type="region of interest" description="Disordered" evidence="8">
    <location>
        <begin position="457"/>
        <end position="490"/>
    </location>
</feature>
<dbReference type="SUPFAM" id="SSF55120">
    <property type="entry name" value="Pseudouridine synthase"/>
    <property type="match status" value="1"/>
</dbReference>
<comment type="caution">
    <text evidence="10">The sequence shown here is derived from an EMBL/GenBank/DDBJ whole genome shotgun (WGS) entry which is preliminary data.</text>
</comment>
<name>A0ABD0J5N0_9CAEN</name>
<reference evidence="10 11" key="1">
    <citation type="journal article" date="2023" name="Sci. Data">
        <title>Genome assembly of the Korean intertidal mud-creeper Batillaria attramentaria.</title>
        <authorList>
            <person name="Patra A.K."/>
            <person name="Ho P.T."/>
            <person name="Jun S."/>
            <person name="Lee S.J."/>
            <person name="Kim Y."/>
            <person name="Won Y.J."/>
        </authorList>
    </citation>
    <scope>NUCLEOTIDE SEQUENCE [LARGE SCALE GENOMIC DNA]</scope>
    <source>
        <strain evidence="10">Wonlab-2016</strain>
    </source>
</reference>
<keyword evidence="11" id="KW-1185">Reference proteome</keyword>
<dbReference type="GO" id="GO:0009982">
    <property type="term" value="F:pseudouridine synthase activity"/>
    <property type="evidence" value="ECO:0007669"/>
    <property type="project" value="UniProtKB-ARBA"/>
</dbReference>
<feature type="compositionally biased region" description="Basic residues" evidence="8">
    <location>
        <begin position="150"/>
        <end position="161"/>
    </location>
</feature>
<evidence type="ECO:0000313" key="11">
    <source>
        <dbReference type="Proteomes" id="UP001519460"/>
    </source>
</evidence>
<dbReference type="PROSITE" id="PS01129">
    <property type="entry name" value="PSI_RLU"/>
    <property type="match status" value="1"/>
</dbReference>
<comment type="similarity">
    <text evidence="3">Belongs to the pseudouridine synthase RluA family.</text>
</comment>
<dbReference type="InterPro" id="IPR020103">
    <property type="entry name" value="PsdUridine_synth_cat_dom_sf"/>
</dbReference>
<evidence type="ECO:0000256" key="3">
    <source>
        <dbReference type="ARBA" id="ARBA00010876"/>
    </source>
</evidence>
<dbReference type="Gene3D" id="3.30.2350.10">
    <property type="entry name" value="Pseudouridine synthase"/>
    <property type="match status" value="1"/>
</dbReference>
<feature type="compositionally biased region" description="Polar residues" evidence="8">
    <location>
        <begin position="162"/>
        <end position="180"/>
    </location>
</feature>
<evidence type="ECO:0000256" key="4">
    <source>
        <dbReference type="ARBA" id="ARBA00023235"/>
    </source>
</evidence>
<dbReference type="InterPro" id="IPR006224">
    <property type="entry name" value="PsdUridine_synth_RluA-like_CS"/>
</dbReference>
<comment type="catalytic activity">
    <reaction evidence="2">
        <text>uridine in 5S rRNA = pseudouridine in 5S rRNA</text>
        <dbReference type="Rhea" id="RHEA:47036"/>
        <dbReference type="Rhea" id="RHEA-COMP:11730"/>
        <dbReference type="Rhea" id="RHEA-COMP:11731"/>
        <dbReference type="ChEBI" id="CHEBI:65314"/>
        <dbReference type="ChEBI" id="CHEBI:65315"/>
    </reaction>
</comment>
<evidence type="ECO:0000256" key="6">
    <source>
        <dbReference type="ARBA" id="ARBA00039953"/>
    </source>
</evidence>
<dbReference type="InterPro" id="IPR050188">
    <property type="entry name" value="RluA_PseudoU_synthase"/>
</dbReference>
<organism evidence="10 11">
    <name type="scientific">Batillaria attramentaria</name>
    <dbReference type="NCBI Taxonomy" id="370345"/>
    <lineage>
        <taxon>Eukaryota</taxon>
        <taxon>Metazoa</taxon>
        <taxon>Spiralia</taxon>
        <taxon>Lophotrochozoa</taxon>
        <taxon>Mollusca</taxon>
        <taxon>Gastropoda</taxon>
        <taxon>Caenogastropoda</taxon>
        <taxon>Sorbeoconcha</taxon>
        <taxon>Cerithioidea</taxon>
        <taxon>Batillariidae</taxon>
        <taxon>Batillaria</taxon>
    </lineage>
</organism>
<evidence type="ECO:0000256" key="5">
    <source>
        <dbReference type="ARBA" id="ARBA00036943"/>
    </source>
</evidence>
<dbReference type="Proteomes" id="UP001519460">
    <property type="component" value="Unassembled WGS sequence"/>
</dbReference>
<proteinExistence type="inferred from homology"/>
<evidence type="ECO:0000259" key="9">
    <source>
        <dbReference type="Pfam" id="PF00849"/>
    </source>
</evidence>
<gene>
    <name evidence="10" type="ORF">BaRGS_00038475</name>
</gene>